<proteinExistence type="predicted"/>
<accession>A0ABT1HEB9</accession>
<feature type="domain" description="O-antigen ligase-related" evidence="6">
    <location>
        <begin position="228"/>
        <end position="355"/>
    </location>
</feature>
<keyword evidence="7" id="KW-0436">Ligase</keyword>
<comment type="subcellular location">
    <subcellularLocation>
        <location evidence="1">Membrane</location>
        <topology evidence="1">Multi-pass membrane protein</topology>
    </subcellularLocation>
</comment>
<reference evidence="7 8" key="1">
    <citation type="submission" date="2022-06" db="EMBL/GenBank/DDBJ databases">
        <title>Genomic Encyclopedia of Archaeal and Bacterial Type Strains, Phase II (KMG-II): from individual species to whole genera.</title>
        <authorList>
            <person name="Goeker M."/>
        </authorList>
    </citation>
    <scope>NUCLEOTIDE SEQUENCE [LARGE SCALE GENOMIC DNA]</scope>
    <source>
        <strain evidence="7 8">DSM 44693</strain>
    </source>
</reference>
<feature type="transmembrane region" description="Helical" evidence="5">
    <location>
        <begin position="225"/>
        <end position="251"/>
    </location>
</feature>
<gene>
    <name evidence="7" type="ORF">LX13_002333</name>
</gene>
<keyword evidence="4 5" id="KW-0472">Membrane</keyword>
<evidence type="ECO:0000256" key="5">
    <source>
        <dbReference type="SAM" id="Phobius"/>
    </source>
</evidence>
<dbReference type="InterPro" id="IPR007016">
    <property type="entry name" value="O-antigen_ligase-rel_domated"/>
</dbReference>
<evidence type="ECO:0000256" key="4">
    <source>
        <dbReference type="ARBA" id="ARBA00023136"/>
    </source>
</evidence>
<feature type="transmembrane region" description="Helical" evidence="5">
    <location>
        <begin position="6"/>
        <end position="22"/>
    </location>
</feature>
<feature type="transmembrane region" description="Helical" evidence="5">
    <location>
        <begin position="380"/>
        <end position="402"/>
    </location>
</feature>
<organism evidence="7 8">
    <name type="scientific">Williamsia maris</name>
    <dbReference type="NCBI Taxonomy" id="72806"/>
    <lineage>
        <taxon>Bacteria</taxon>
        <taxon>Bacillati</taxon>
        <taxon>Actinomycetota</taxon>
        <taxon>Actinomycetes</taxon>
        <taxon>Mycobacteriales</taxon>
        <taxon>Nocardiaceae</taxon>
        <taxon>Williamsia</taxon>
    </lineage>
</organism>
<feature type="transmembrane region" description="Helical" evidence="5">
    <location>
        <begin position="136"/>
        <end position="153"/>
    </location>
</feature>
<dbReference type="EMBL" id="JAMTCJ010000002">
    <property type="protein sequence ID" value="MCP2176514.1"/>
    <property type="molecule type" value="Genomic_DNA"/>
</dbReference>
<evidence type="ECO:0000256" key="1">
    <source>
        <dbReference type="ARBA" id="ARBA00004141"/>
    </source>
</evidence>
<evidence type="ECO:0000313" key="8">
    <source>
        <dbReference type="Proteomes" id="UP001206895"/>
    </source>
</evidence>
<sequence>MSTVELALAGIVALAGAWWIWLRPQRGLLVFAAVSPLHYILIFWFGASFHSGWKEALLGYTAVCALARAPWRRLPRFNQPWAYVFVAFAAIGTISAVSTLPLNVALSPIKITFFYGLVFPLVVWLRPLDSRDRDHLVSIMMVMGLITGVYGIYQQIIGPEALAAQGFQYNTDIRTAGSLLRSFSTFGQPFPFALYEMVTLLVCGVVAAGDPRRLRNTAFLILTPVYLIAMSTAVVRAAFLGLIVGLLWIGFLRYRRVLTALGVAAVAAAVGAALFSGPVLSTFLSSNSLGERGSGWTESITSVLSNPFGIGLGTTGSAAEVVAKATGATSVPYQPDNYFMKVAIELGPLGLWAFVGVLVVATAFTVRAMRSATSEFDRSLCLGVSAMVVAASAAALVSTYFEIFPDDAYFWLLLSAAASTVAAPTPTRDTTTAAMAAAPR</sequence>
<dbReference type="InterPro" id="IPR051533">
    <property type="entry name" value="WaaL-like"/>
</dbReference>
<dbReference type="PANTHER" id="PTHR37422">
    <property type="entry name" value="TEICHURONIC ACID BIOSYNTHESIS PROTEIN TUAE"/>
    <property type="match status" value="1"/>
</dbReference>
<feature type="transmembrane region" description="Helical" evidence="5">
    <location>
        <begin position="29"/>
        <end position="47"/>
    </location>
</feature>
<keyword evidence="2 5" id="KW-0812">Transmembrane</keyword>
<evidence type="ECO:0000313" key="7">
    <source>
        <dbReference type="EMBL" id="MCP2176514.1"/>
    </source>
</evidence>
<dbReference type="GO" id="GO:0016874">
    <property type="term" value="F:ligase activity"/>
    <property type="evidence" value="ECO:0007669"/>
    <property type="project" value="UniProtKB-KW"/>
</dbReference>
<dbReference type="PANTHER" id="PTHR37422:SF13">
    <property type="entry name" value="LIPOPOLYSACCHARIDE BIOSYNTHESIS PROTEIN PA4999-RELATED"/>
    <property type="match status" value="1"/>
</dbReference>
<evidence type="ECO:0000256" key="3">
    <source>
        <dbReference type="ARBA" id="ARBA00022989"/>
    </source>
</evidence>
<evidence type="ECO:0000256" key="2">
    <source>
        <dbReference type="ARBA" id="ARBA00022692"/>
    </source>
</evidence>
<dbReference type="Proteomes" id="UP001206895">
    <property type="component" value="Unassembled WGS sequence"/>
</dbReference>
<feature type="transmembrane region" description="Helical" evidence="5">
    <location>
        <begin position="53"/>
        <end position="69"/>
    </location>
</feature>
<feature type="transmembrane region" description="Helical" evidence="5">
    <location>
        <begin position="349"/>
        <end position="368"/>
    </location>
</feature>
<evidence type="ECO:0000259" key="6">
    <source>
        <dbReference type="Pfam" id="PF04932"/>
    </source>
</evidence>
<keyword evidence="3 5" id="KW-1133">Transmembrane helix</keyword>
<dbReference type="RefSeq" id="WP_253661493.1">
    <property type="nucleotide sequence ID" value="NZ_BAAAJQ010000001.1"/>
</dbReference>
<name>A0ABT1HEB9_9NOCA</name>
<protein>
    <submittedName>
        <fullName evidence="7">O-antigen ligase like membrane protein</fullName>
    </submittedName>
</protein>
<comment type="caution">
    <text evidence="7">The sequence shown here is derived from an EMBL/GenBank/DDBJ whole genome shotgun (WGS) entry which is preliminary data.</text>
</comment>
<feature type="transmembrane region" description="Helical" evidence="5">
    <location>
        <begin position="81"/>
        <end position="100"/>
    </location>
</feature>
<keyword evidence="8" id="KW-1185">Reference proteome</keyword>
<feature type="transmembrane region" description="Helical" evidence="5">
    <location>
        <begin position="258"/>
        <end position="280"/>
    </location>
</feature>
<dbReference type="Pfam" id="PF04932">
    <property type="entry name" value="Wzy_C"/>
    <property type="match status" value="1"/>
</dbReference>
<feature type="transmembrane region" description="Helical" evidence="5">
    <location>
        <begin position="106"/>
        <end position="124"/>
    </location>
</feature>